<dbReference type="InterPro" id="IPR036852">
    <property type="entry name" value="Peptidase_S8/S53_dom_sf"/>
</dbReference>
<evidence type="ECO:0000256" key="2">
    <source>
        <dbReference type="ARBA" id="ARBA00011073"/>
    </source>
</evidence>
<evidence type="ECO:0000313" key="7">
    <source>
        <dbReference type="Proteomes" id="UP001151532"/>
    </source>
</evidence>
<comment type="similarity">
    <text evidence="2 4">Belongs to the peptidase S8 family.</text>
</comment>
<reference evidence="6" key="2">
    <citation type="journal article" date="2023" name="Int. J. Mol. Sci.">
        <title>De Novo Assembly and Annotation of 11 Diverse Shrub Willow (Salix) Genomes Reveals Novel Gene Organization in Sex-Linked Regions.</title>
        <authorList>
            <person name="Hyden B."/>
            <person name="Feng K."/>
            <person name="Yates T.B."/>
            <person name="Jawdy S."/>
            <person name="Cereghino C."/>
            <person name="Smart L.B."/>
            <person name="Muchero W."/>
        </authorList>
    </citation>
    <scope>NUCLEOTIDE SEQUENCE</scope>
    <source>
        <tissue evidence="6">Shoot tip</tissue>
    </source>
</reference>
<evidence type="ECO:0000256" key="3">
    <source>
        <dbReference type="ARBA" id="ARBA00022729"/>
    </source>
</evidence>
<dbReference type="GO" id="GO:0005576">
    <property type="term" value="C:extracellular region"/>
    <property type="evidence" value="ECO:0007669"/>
    <property type="project" value="UniProtKB-SubCell"/>
</dbReference>
<dbReference type="AlphaFoldDB" id="A0A9Q0Z1J9"/>
<dbReference type="InterPro" id="IPR000209">
    <property type="entry name" value="Peptidase_S8/S53_dom"/>
</dbReference>
<organism evidence="6 7">
    <name type="scientific">Salix purpurea</name>
    <name type="common">Purple osier willow</name>
    <dbReference type="NCBI Taxonomy" id="77065"/>
    <lineage>
        <taxon>Eukaryota</taxon>
        <taxon>Viridiplantae</taxon>
        <taxon>Streptophyta</taxon>
        <taxon>Embryophyta</taxon>
        <taxon>Tracheophyta</taxon>
        <taxon>Spermatophyta</taxon>
        <taxon>Magnoliopsida</taxon>
        <taxon>eudicotyledons</taxon>
        <taxon>Gunneridae</taxon>
        <taxon>Pentapetalae</taxon>
        <taxon>rosids</taxon>
        <taxon>fabids</taxon>
        <taxon>Malpighiales</taxon>
        <taxon>Salicaceae</taxon>
        <taxon>Saliceae</taxon>
        <taxon>Salix</taxon>
    </lineage>
</organism>
<comment type="subcellular location">
    <subcellularLocation>
        <location evidence="1">Secreted</location>
    </subcellularLocation>
</comment>
<dbReference type="OrthoDB" id="835282at2759"/>
<proteinExistence type="inferred from homology"/>
<evidence type="ECO:0000256" key="1">
    <source>
        <dbReference type="ARBA" id="ARBA00004613"/>
    </source>
</evidence>
<sequence length="278" mass="29742">MGHGIKTGSELRPKVYIVFIGGRPKSDISALALHISMLQNVVGRLEQDSNADILAAFDDAIADGVDIISLSVGGFSPGDHFNDSIATGAFHAMKKGLLASISAGNSGPDPAKITNYSPWFLSVAASTIYRKIVTRVKLGNRAFYEASKMHGTVPSKQMVSERIYIQQFPFTSFSPGAEKPTATILKSIQRDDGLVPSVVSFSSRGPSPITNDITKPDLAAPGADILAAWSQPFSMSAETNPMKAINPGLIYDAGEEDYVKFLCGLGYSRKTTKTCYRG</sequence>
<name>A0A9Q0Z1J9_SALPP</name>
<dbReference type="InterPro" id="IPR045051">
    <property type="entry name" value="SBT"/>
</dbReference>
<dbReference type="PANTHER" id="PTHR10795">
    <property type="entry name" value="PROPROTEIN CONVERTASE SUBTILISIN/KEXIN"/>
    <property type="match status" value="1"/>
</dbReference>
<dbReference type="EMBL" id="JAPFFK010000014">
    <property type="protein sequence ID" value="KAJ6717972.1"/>
    <property type="molecule type" value="Genomic_DNA"/>
</dbReference>
<dbReference type="Proteomes" id="UP001151532">
    <property type="component" value="Chromosome 10"/>
</dbReference>
<dbReference type="GO" id="GO:0004252">
    <property type="term" value="F:serine-type endopeptidase activity"/>
    <property type="evidence" value="ECO:0007669"/>
    <property type="project" value="InterPro"/>
</dbReference>
<comment type="caution">
    <text evidence="4">Lacks conserved residue(s) required for the propagation of feature annotation.</text>
</comment>
<dbReference type="Gene3D" id="3.40.50.200">
    <property type="entry name" value="Peptidase S8/S53 domain"/>
    <property type="match status" value="2"/>
</dbReference>
<protein>
    <submittedName>
        <fullName evidence="6">PROPROTEIN CONVERTASE SUBTILISIN/KEXIN</fullName>
    </submittedName>
</protein>
<dbReference type="GO" id="GO:0006508">
    <property type="term" value="P:proteolysis"/>
    <property type="evidence" value="ECO:0007669"/>
    <property type="project" value="InterPro"/>
</dbReference>
<dbReference type="Pfam" id="PF00082">
    <property type="entry name" value="Peptidase_S8"/>
    <property type="match status" value="1"/>
</dbReference>
<dbReference type="Gene3D" id="3.50.30.30">
    <property type="match status" value="2"/>
</dbReference>
<gene>
    <name evidence="6" type="ORF">OIU79_005997</name>
</gene>
<feature type="domain" description="Peptidase S8/S53" evidence="5">
    <location>
        <begin position="29"/>
        <end position="226"/>
    </location>
</feature>
<evidence type="ECO:0000259" key="5">
    <source>
        <dbReference type="Pfam" id="PF00082"/>
    </source>
</evidence>
<reference evidence="6" key="1">
    <citation type="submission" date="2022-11" db="EMBL/GenBank/DDBJ databases">
        <authorList>
            <person name="Hyden B.L."/>
            <person name="Feng K."/>
            <person name="Yates T."/>
            <person name="Jawdy S."/>
            <person name="Smart L.B."/>
            <person name="Muchero W."/>
        </authorList>
    </citation>
    <scope>NUCLEOTIDE SEQUENCE</scope>
    <source>
        <tissue evidence="6">Shoot tip</tissue>
    </source>
</reference>
<keyword evidence="3" id="KW-0732">Signal</keyword>
<evidence type="ECO:0000313" key="6">
    <source>
        <dbReference type="EMBL" id="KAJ6717972.1"/>
    </source>
</evidence>
<dbReference type="PROSITE" id="PS51892">
    <property type="entry name" value="SUBTILASE"/>
    <property type="match status" value="1"/>
</dbReference>
<dbReference type="SUPFAM" id="SSF52743">
    <property type="entry name" value="Subtilisin-like"/>
    <property type="match status" value="1"/>
</dbReference>
<keyword evidence="7" id="KW-1185">Reference proteome</keyword>
<accession>A0A9Q0Z1J9</accession>
<evidence type="ECO:0000256" key="4">
    <source>
        <dbReference type="PROSITE-ProRule" id="PRU01240"/>
    </source>
</evidence>
<comment type="caution">
    <text evidence="6">The sequence shown here is derived from an EMBL/GenBank/DDBJ whole genome shotgun (WGS) entry which is preliminary data.</text>
</comment>